<dbReference type="EMBL" id="BARS01049829">
    <property type="protein sequence ID" value="GAG37175.1"/>
    <property type="molecule type" value="Genomic_DNA"/>
</dbReference>
<evidence type="ECO:0000313" key="8">
    <source>
        <dbReference type="EMBL" id="GAG37175.1"/>
    </source>
</evidence>
<dbReference type="Gene3D" id="3.30.470.20">
    <property type="entry name" value="ATP-grasp fold, B domain"/>
    <property type="match status" value="1"/>
</dbReference>
<dbReference type="UniPathway" id="UPA00074">
    <property type="reaction ID" value="UER00131"/>
</dbReference>
<dbReference type="PANTHER" id="PTHR43700:SF1">
    <property type="entry name" value="PHOSPHORIBOSYLAMINOIMIDAZOLE-SUCCINOCARBOXAMIDE SYNTHASE"/>
    <property type="match status" value="1"/>
</dbReference>
<sequence length="123" mass="14501">LKVDAFIEKGVEKRGLIHVDGKKEFAFDKDRKLMVIDTFGTADEDRFWDKASWEEKGECIELSKEFVRKYYRDIGYLEKLEDARSKKEDEPPIPALKNDFIDEVSRLYIDLFERLTGQVFRGS</sequence>
<keyword evidence="4" id="KW-0547">Nucleotide-binding</keyword>
<evidence type="ECO:0000256" key="5">
    <source>
        <dbReference type="ARBA" id="ARBA00022755"/>
    </source>
</evidence>
<accession>X0X2C3</accession>
<dbReference type="GO" id="GO:0005524">
    <property type="term" value="F:ATP binding"/>
    <property type="evidence" value="ECO:0007669"/>
    <property type="project" value="UniProtKB-KW"/>
</dbReference>
<feature type="non-terminal residue" evidence="8">
    <location>
        <position position="1"/>
    </location>
</feature>
<comment type="pathway">
    <text evidence="1">Purine metabolism; IMP biosynthesis via de novo pathway; 5-amino-1-(5-phospho-D-ribosyl)imidazole-4-carboxamide from 5-amino-1-(5-phospho-D-ribosyl)imidazole-4-carboxylate: step 1/2.</text>
</comment>
<dbReference type="GO" id="GO:0006189">
    <property type="term" value="P:'de novo' IMP biosynthetic process"/>
    <property type="evidence" value="ECO:0007669"/>
    <property type="project" value="UniProtKB-UniPathway"/>
</dbReference>
<dbReference type="SUPFAM" id="SSF56104">
    <property type="entry name" value="SAICAR synthase-like"/>
    <property type="match status" value="1"/>
</dbReference>
<evidence type="ECO:0000256" key="2">
    <source>
        <dbReference type="ARBA" id="ARBA00012217"/>
    </source>
</evidence>
<protein>
    <recommendedName>
        <fullName evidence="2">phosphoribosylaminoimidazolesuccinocarboxamide synthase</fullName>
        <ecNumber evidence="2">6.3.2.6</ecNumber>
    </recommendedName>
</protein>
<keyword evidence="6" id="KW-0067">ATP-binding</keyword>
<dbReference type="EC" id="6.3.2.6" evidence="2"/>
<dbReference type="GO" id="GO:0005737">
    <property type="term" value="C:cytoplasm"/>
    <property type="evidence" value="ECO:0007669"/>
    <property type="project" value="TreeGrafter"/>
</dbReference>
<organism evidence="8">
    <name type="scientific">marine sediment metagenome</name>
    <dbReference type="NCBI Taxonomy" id="412755"/>
    <lineage>
        <taxon>unclassified sequences</taxon>
        <taxon>metagenomes</taxon>
        <taxon>ecological metagenomes</taxon>
    </lineage>
</organism>
<comment type="caution">
    <text evidence="8">The sequence shown here is derived from an EMBL/GenBank/DDBJ whole genome shotgun (WGS) entry which is preliminary data.</text>
</comment>
<evidence type="ECO:0000256" key="4">
    <source>
        <dbReference type="ARBA" id="ARBA00022741"/>
    </source>
</evidence>
<evidence type="ECO:0000259" key="7">
    <source>
        <dbReference type="Pfam" id="PF01259"/>
    </source>
</evidence>
<dbReference type="Pfam" id="PF01259">
    <property type="entry name" value="SAICAR_synt"/>
    <property type="match status" value="1"/>
</dbReference>
<evidence type="ECO:0000256" key="6">
    <source>
        <dbReference type="ARBA" id="ARBA00022840"/>
    </source>
</evidence>
<dbReference type="PANTHER" id="PTHR43700">
    <property type="entry name" value="PHOSPHORIBOSYLAMINOIMIDAZOLE-SUCCINOCARBOXAMIDE SYNTHASE"/>
    <property type="match status" value="1"/>
</dbReference>
<reference evidence="8" key="1">
    <citation type="journal article" date="2014" name="Front. Microbiol.">
        <title>High frequency of phylogenetically diverse reductive dehalogenase-homologous genes in deep subseafloor sedimentary metagenomes.</title>
        <authorList>
            <person name="Kawai M."/>
            <person name="Futagami T."/>
            <person name="Toyoda A."/>
            <person name="Takaki Y."/>
            <person name="Nishi S."/>
            <person name="Hori S."/>
            <person name="Arai W."/>
            <person name="Tsubouchi T."/>
            <person name="Morono Y."/>
            <person name="Uchiyama I."/>
            <person name="Ito T."/>
            <person name="Fujiyama A."/>
            <person name="Inagaki F."/>
            <person name="Takami H."/>
        </authorList>
    </citation>
    <scope>NUCLEOTIDE SEQUENCE</scope>
    <source>
        <strain evidence="8">Expedition CK06-06</strain>
    </source>
</reference>
<evidence type="ECO:0000256" key="1">
    <source>
        <dbReference type="ARBA" id="ARBA00004672"/>
    </source>
</evidence>
<dbReference type="GO" id="GO:0004639">
    <property type="term" value="F:phosphoribosylaminoimidazolesuccinocarboxamide synthase activity"/>
    <property type="evidence" value="ECO:0007669"/>
    <property type="project" value="UniProtKB-EC"/>
</dbReference>
<keyword evidence="3" id="KW-0436">Ligase</keyword>
<keyword evidence="5" id="KW-0658">Purine biosynthesis</keyword>
<evidence type="ECO:0000256" key="3">
    <source>
        <dbReference type="ARBA" id="ARBA00022598"/>
    </source>
</evidence>
<proteinExistence type="predicted"/>
<name>X0X2C3_9ZZZZ</name>
<feature type="domain" description="SAICAR synthetase/ADE2 N-terminal" evidence="7">
    <location>
        <begin position="2"/>
        <end position="76"/>
    </location>
</feature>
<dbReference type="InterPro" id="IPR028923">
    <property type="entry name" value="SAICAR_synt/ADE2_N"/>
</dbReference>
<dbReference type="AlphaFoldDB" id="X0X2C3"/>
<gene>
    <name evidence="8" type="ORF">S01H1_74471</name>
</gene>